<name>A0ABD3HIW2_9MARC</name>
<dbReference type="Proteomes" id="UP001633002">
    <property type="component" value="Unassembled WGS sequence"/>
</dbReference>
<comment type="similarity">
    <text evidence="2">Belongs to the ubiquitin-conjugating enzyme family. UEV subfamily.</text>
</comment>
<dbReference type="SUPFAM" id="SSF140111">
    <property type="entry name" value="Endosomal sorting complex assembly domain"/>
    <property type="match status" value="1"/>
</dbReference>
<feature type="coiled-coil region" evidence="8">
    <location>
        <begin position="290"/>
        <end position="317"/>
    </location>
</feature>
<dbReference type="EMBL" id="JBJQOH010000004">
    <property type="protein sequence ID" value="KAL3690517.1"/>
    <property type="molecule type" value="Genomic_DNA"/>
</dbReference>
<keyword evidence="5 7" id="KW-0653">Protein transport</keyword>
<keyword evidence="3 7" id="KW-0813">Transport</keyword>
<dbReference type="InterPro" id="IPR017916">
    <property type="entry name" value="SB_dom"/>
</dbReference>
<evidence type="ECO:0000256" key="4">
    <source>
        <dbReference type="ARBA" id="ARBA00022753"/>
    </source>
</evidence>
<evidence type="ECO:0000256" key="3">
    <source>
        <dbReference type="ARBA" id="ARBA00022448"/>
    </source>
</evidence>
<evidence type="ECO:0000256" key="6">
    <source>
        <dbReference type="ARBA" id="ARBA00023054"/>
    </source>
</evidence>
<protein>
    <submittedName>
        <fullName evidence="12">Uncharacterized protein</fullName>
    </submittedName>
</protein>
<keyword evidence="13" id="KW-1185">Reference proteome</keyword>
<dbReference type="PANTHER" id="PTHR23306">
    <property type="entry name" value="TUMOR SUSCEPTIBILITY GENE 101 PROTEIN-RELATED"/>
    <property type="match status" value="1"/>
</dbReference>
<evidence type="ECO:0000259" key="11">
    <source>
        <dbReference type="PROSITE" id="PS51322"/>
    </source>
</evidence>
<dbReference type="Gene3D" id="6.10.140.820">
    <property type="match status" value="1"/>
</dbReference>
<keyword evidence="4" id="KW-0967">Endosome</keyword>
<dbReference type="InterPro" id="IPR037202">
    <property type="entry name" value="ESCRT_assembly_dom"/>
</dbReference>
<organism evidence="12 13">
    <name type="scientific">Riccia sorocarpa</name>
    <dbReference type="NCBI Taxonomy" id="122646"/>
    <lineage>
        <taxon>Eukaryota</taxon>
        <taxon>Viridiplantae</taxon>
        <taxon>Streptophyta</taxon>
        <taxon>Embryophyta</taxon>
        <taxon>Marchantiophyta</taxon>
        <taxon>Marchantiopsida</taxon>
        <taxon>Marchantiidae</taxon>
        <taxon>Marchantiales</taxon>
        <taxon>Ricciaceae</taxon>
        <taxon>Riccia</taxon>
    </lineage>
</organism>
<dbReference type="Pfam" id="PF09454">
    <property type="entry name" value="Vps23_core"/>
    <property type="match status" value="1"/>
</dbReference>
<keyword evidence="6 8" id="KW-0175">Coiled coil</keyword>
<dbReference type="GO" id="GO:0005768">
    <property type="term" value="C:endosome"/>
    <property type="evidence" value="ECO:0007669"/>
    <property type="project" value="UniProtKB-SubCell"/>
</dbReference>
<comment type="caution">
    <text evidence="12">The sequence shown here is derived from an EMBL/GenBank/DDBJ whole genome shotgun (WGS) entry which is preliminary data.</text>
</comment>
<dbReference type="InterPro" id="IPR016135">
    <property type="entry name" value="UBQ-conjugating_enzyme/RWD"/>
</dbReference>
<evidence type="ECO:0000256" key="1">
    <source>
        <dbReference type="ARBA" id="ARBA00004177"/>
    </source>
</evidence>
<evidence type="ECO:0000256" key="5">
    <source>
        <dbReference type="ARBA" id="ARBA00022927"/>
    </source>
</evidence>
<dbReference type="PANTHER" id="PTHR23306:SF3">
    <property type="entry name" value="TUMOR SUPPRESSOR PROTEIN 101"/>
    <property type="match status" value="1"/>
</dbReference>
<dbReference type="AlphaFoldDB" id="A0ABD3HIW2"/>
<evidence type="ECO:0000313" key="12">
    <source>
        <dbReference type="EMBL" id="KAL3690517.1"/>
    </source>
</evidence>
<dbReference type="Gene3D" id="3.10.110.10">
    <property type="entry name" value="Ubiquitin Conjugating Enzyme"/>
    <property type="match status" value="1"/>
</dbReference>
<evidence type="ECO:0000313" key="13">
    <source>
        <dbReference type="Proteomes" id="UP001633002"/>
    </source>
</evidence>
<proteinExistence type="inferred from homology"/>
<reference evidence="12 13" key="1">
    <citation type="submission" date="2024-09" db="EMBL/GenBank/DDBJ databases">
        <title>Chromosome-scale assembly of Riccia sorocarpa.</title>
        <authorList>
            <person name="Paukszto L."/>
        </authorList>
    </citation>
    <scope>NUCLEOTIDE SEQUENCE [LARGE SCALE GENOMIC DNA]</scope>
    <source>
        <strain evidence="12">LP-2024</strain>
        <tissue evidence="12">Aerial parts of the thallus</tissue>
    </source>
</reference>
<dbReference type="SUPFAM" id="SSF54495">
    <property type="entry name" value="UBC-like"/>
    <property type="match status" value="1"/>
</dbReference>
<dbReference type="GO" id="GO:0015031">
    <property type="term" value="P:protein transport"/>
    <property type="evidence" value="ECO:0007669"/>
    <property type="project" value="UniProtKB-UniRule"/>
</dbReference>
<dbReference type="PROSITE" id="PS51322">
    <property type="entry name" value="UEV"/>
    <property type="match status" value="1"/>
</dbReference>
<evidence type="ECO:0000256" key="8">
    <source>
        <dbReference type="SAM" id="Coils"/>
    </source>
</evidence>
<feature type="region of interest" description="Disordered" evidence="9">
    <location>
        <begin position="423"/>
        <end position="443"/>
    </location>
</feature>
<comment type="subcellular location">
    <subcellularLocation>
        <location evidence="1">Endosome</location>
    </subcellularLocation>
</comment>
<dbReference type="CDD" id="cd11685">
    <property type="entry name" value="UEV_TSG101-like"/>
    <property type="match status" value="1"/>
</dbReference>
<feature type="domain" description="UEV" evidence="11">
    <location>
        <begin position="20"/>
        <end position="164"/>
    </location>
</feature>
<evidence type="ECO:0000256" key="2">
    <source>
        <dbReference type="ARBA" id="ARBA00009594"/>
    </source>
</evidence>
<evidence type="ECO:0000256" key="7">
    <source>
        <dbReference type="PROSITE-ProRule" id="PRU00644"/>
    </source>
</evidence>
<dbReference type="InterPro" id="IPR008883">
    <property type="entry name" value="UEV_N"/>
</dbReference>
<accession>A0ABD3HIW2</accession>
<dbReference type="InterPro" id="IPR052070">
    <property type="entry name" value="ESCRT-I_UEV_domain"/>
</dbReference>
<gene>
    <name evidence="12" type="ORF">R1sor_016826</name>
</gene>
<feature type="domain" description="SB" evidence="10">
    <location>
        <begin position="345"/>
        <end position="413"/>
    </location>
</feature>
<dbReference type="PROSITE" id="PS51312">
    <property type="entry name" value="SB"/>
    <property type="match status" value="1"/>
</dbReference>
<sequence>MPTITGAQTSHASAQFLNSVLSQRGPNALPYDEAVKWNIRQHLLTLLQDFPGLQVKTANFTHNDGRTVNLLQADGTIPMYFQDVKYNIPIVVWLLESYPRTCPLVYVTPTRDMIIKPRHPYVDASGMVNIPYLQQWVFPRSSLVELVQSASLLFGQDPPLYSRPAVVPHIRPPPSMPPTPSFHGMNPMHAGSTAASPVVQPVPPSAGLFNPVPQASARTQYPPYGQHSPTATTMLQQQVPRPENPTEVFRRNAINALTERVNRDTATLLRQGQTEMDGLFHTQALLNQRAEQVEKGSRELQLEREGLEQQLQLLLTNTDVIESWLKMNDRGMMDVEIDDIFEPTDVLSKQMLECTSGDLAIEDILYSLDRAVRDGAIPFDAYLKHVRILAREQFVLRATTSKIRQLQTHSQVQAERERVCNVEGPASKPRGLSQGPSSFLLAF</sequence>
<evidence type="ECO:0000259" key="10">
    <source>
        <dbReference type="PROSITE" id="PS51312"/>
    </source>
</evidence>
<evidence type="ECO:0000256" key="9">
    <source>
        <dbReference type="SAM" id="MobiDB-lite"/>
    </source>
</evidence>
<dbReference type="Pfam" id="PF05743">
    <property type="entry name" value="UEV"/>
    <property type="match status" value="1"/>
</dbReference>